<evidence type="ECO:0000259" key="2">
    <source>
        <dbReference type="Pfam" id="PF00561"/>
    </source>
</evidence>
<keyword evidence="3" id="KW-0378">Hydrolase</keyword>
<keyword evidence="4" id="KW-1185">Reference proteome</keyword>
<dbReference type="Proteomes" id="UP001441944">
    <property type="component" value="Unassembled WGS sequence"/>
</dbReference>
<dbReference type="RefSeq" id="WP_353400774.1">
    <property type="nucleotide sequence ID" value="NZ_BAABWU010000010.1"/>
</dbReference>
<dbReference type="PANTHER" id="PTHR46438">
    <property type="entry name" value="ALPHA/BETA-HYDROLASES SUPERFAMILY PROTEIN"/>
    <property type="match status" value="1"/>
</dbReference>
<dbReference type="PANTHER" id="PTHR46438:SF11">
    <property type="entry name" value="LIPASE-RELATED"/>
    <property type="match status" value="1"/>
</dbReference>
<organism evidence="3 4">
    <name type="scientific">Pseudophaeobacter arcticus</name>
    <dbReference type="NCBI Taxonomy" id="385492"/>
    <lineage>
        <taxon>Bacteria</taxon>
        <taxon>Pseudomonadati</taxon>
        <taxon>Pseudomonadota</taxon>
        <taxon>Alphaproteobacteria</taxon>
        <taxon>Rhodobacterales</taxon>
        <taxon>Paracoccaceae</taxon>
        <taxon>Pseudophaeobacter</taxon>
    </lineage>
</organism>
<evidence type="ECO:0000313" key="4">
    <source>
        <dbReference type="Proteomes" id="UP001441944"/>
    </source>
</evidence>
<gene>
    <name evidence="3" type="ORF">NBRC116598_26470</name>
</gene>
<sequence>MSALSSLALIALAAPAALMGASHLKTRKLAREARQLVPPIGQFCNTLQGKIHYIDIGPRDAQPLVLIHGLSGQLQHFTYALADALAQDYRVIAVDRPGCGYSTRTSDAMAHLPEQAKTLLDVLDKLQVHQPVLVGHSLGGAVSLAMALQAPEKIRGLALLAPLTHPSKQGAEAFKGLIVHSNLMRHLMAQTVAVPTAQRTAEPVLQQIFAPEPCPDDFLIKAGGALGLRPESFVAASADASFLYPAIEDQAARYAKELSKPGAILFGAEDAILGPQSQGKTMETYGLSCQIAPDLGHMLPITAPALCNDFIRATVQALPSA</sequence>
<comment type="caution">
    <text evidence="3">The sequence shown here is derived from an EMBL/GenBank/DDBJ whole genome shotgun (WGS) entry which is preliminary data.</text>
</comment>
<keyword evidence="1" id="KW-0732">Signal</keyword>
<dbReference type="SUPFAM" id="SSF53474">
    <property type="entry name" value="alpha/beta-Hydrolases"/>
    <property type="match status" value="1"/>
</dbReference>
<dbReference type="Pfam" id="PF00561">
    <property type="entry name" value="Abhydrolase_1"/>
    <property type="match status" value="1"/>
</dbReference>
<dbReference type="Gene3D" id="3.40.50.1820">
    <property type="entry name" value="alpha/beta hydrolase"/>
    <property type="match status" value="1"/>
</dbReference>
<feature type="domain" description="AB hydrolase-1" evidence="2">
    <location>
        <begin position="63"/>
        <end position="172"/>
    </location>
</feature>
<dbReference type="InterPro" id="IPR029058">
    <property type="entry name" value="AB_hydrolase_fold"/>
</dbReference>
<proteinExistence type="predicted"/>
<evidence type="ECO:0000256" key="1">
    <source>
        <dbReference type="SAM" id="SignalP"/>
    </source>
</evidence>
<protein>
    <submittedName>
        <fullName evidence="3">Alpha/beta fold hydrolase</fullName>
    </submittedName>
</protein>
<accession>A0ABQ0AMU4</accession>
<feature type="signal peptide" evidence="1">
    <location>
        <begin position="1"/>
        <end position="16"/>
    </location>
</feature>
<dbReference type="PRINTS" id="PR00111">
    <property type="entry name" value="ABHYDROLASE"/>
</dbReference>
<name>A0ABQ0AMU4_9RHOB</name>
<dbReference type="GO" id="GO:0016787">
    <property type="term" value="F:hydrolase activity"/>
    <property type="evidence" value="ECO:0007669"/>
    <property type="project" value="UniProtKB-KW"/>
</dbReference>
<evidence type="ECO:0000313" key="3">
    <source>
        <dbReference type="EMBL" id="GAA6197203.1"/>
    </source>
</evidence>
<feature type="chain" id="PRO_5045435167" evidence="1">
    <location>
        <begin position="17"/>
        <end position="321"/>
    </location>
</feature>
<dbReference type="EMBL" id="BAABWU010000010">
    <property type="protein sequence ID" value="GAA6197203.1"/>
    <property type="molecule type" value="Genomic_DNA"/>
</dbReference>
<reference evidence="3 4" key="1">
    <citation type="submission" date="2024-04" db="EMBL/GenBank/DDBJ databases">
        <title>Draft genome sequence of Pseudophaeobacter arcticus NBRC 116598.</title>
        <authorList>
            <person name="Miyakawa T."/>
            <person name="Kusuya Y."/>
            <person name="Miura T."/>
        </authorList>
    </citation>
    <scope>NUCLEOTIDE SEQUENCE [LARGE SCALE GENOMIC DNA]</scope>
    <source>
        <strain evidence="3 4">SU-CL00105</strain>
    </source>
</reference>
<dbReference type="InterPro" id="IPR000073">
    <property type="entry name" value="AB_hydrolase_1"/>
</dbReference>